<dbReference type="InterPro" id="IPR001279">
    <property type="entry name" value="Metallo-B-lactamas"/>
</dbReference>
<dbReference type="Pfam" id="PF00753">
    <property type="entry name" value="Lactamase_B"/>
    <property type="match status" value="1"/>
</dbReference>
<organism evidence="2 3">
    <name type="scientific">Chondromyces apiculatus DSM 436</name>
    <dbReference type="NCBI Taxonomy" id="1192034"/>
    <lineage>
        <taxon>Bacteria</taxon>
        <taxon>Pseudomonadati</taxon>
        <taxon>Myxococcota</taxon>
        <taxon>Polyangia</taxon>
        <taxon>Polyangiales</taxon>
        <taxon>Polyangiaceae</taxon>
        <taxon>Chondromyces</taxon>
    </lineage>
</organism>
<evidence type="ECO:0000313" key="3">
    <source>
        <dbReference type="Proteomes" id="UP000019678"/>
    </source>
</evidence>
<reference evidence="2 3" key="1">
    <citation type="submission" date="2013-05" db="EMBL/GenBank/DDBJ databases">
        <title>Genome assembly of Chondromyces apiculatus DSM 436.</title>
        <authorList>
            <person name="Sharma G."/>
            <person name="Khatri I."/>
            <person name="Kaur C."/>
            <person name="Mayilraj S."/>
            <person name="Subramanian S."/>
        </authorList>
    </citation>
    <scope>NUCLEOTIDE SEQUENCE [LARGE SCALE GENOMIC DNA]</scope>
    <source>
        <strain evidence="2 3">DSM 436</strain>
    </source>
</reference>
<dbReference type="Proteomes" id="UP000019678">
    <property type="component" value="Unassembled WGS sequence"/>
</dbReference>
<accession>A0A017T3L2</accession>
<comment type="caution">
    <text evidence="2">The sequence shown here is derived from an EMBL/GenBank/DDBJ whole genome shotgun (WGS) entry which is preliminary data.</text>
</comment>
<dbReference type="InterPro" id="IPR050855">
    <property type="entry name" value="NDM-1-like"/>
</dbReference>
<dbReference type="PANTHER" id="PTHR42951:SF14">
    <property type="entry name" value="METALLO-BETA-LACTAMASE SUPERFAMILY PROTEIN"/>
    <property type="match status" value="1"/>
</dbReference>
<dbReference type="SMART" id="SM00849">
    <property type="entry name" value="Lactamase_B"/>
    <property type="match status" value="1"/>
</dbReference>
<protein>
    <submittedName>
        <fullName evidence="2">Metallo-beta-lactamase superfamily protein</fullName>
    </submittedName>
</protein>
<gene>
    <name evidence="2" type="ORF">CAP_6112</name>
</gene>
<dbReference type="AlphaFoldDB" id="A0A017T3L2"/>
<dbReference type="PANTHER" id="PTHR42951">
    <property type="entry name" value="METALLO-BETA-LACTAMASE DOMAIN-CONTAINING"/>
    <property type="match status" value="1"/>
</dbReference>
<keyword evidence="3" id="KW-1185">Reference proteome</keyword>
<dbReference type="SUPFAM" id="SSF56281">
    <property type="entry name" value="Metallo-hydrolase/oxidoreductase"/>
    <property type="match status" value="1"/>
</dbReference>
<dbReference type="eggNOG" id="COG0491">
    <property type="taxonomic scope" value="Bacteria"/>
</dbReference>
<dbReference type="InterPro" id="IPR036866">
    <property type="entry name" value="RibonucZ/Hydroxyglut_hydro"/>
</dbReference>
<evidence type="ECO:0000313" key="2">
    <source>
        <dbReference type="EMBL" id="EYF03136.1"/>
    </source>
</evidence>
<evidence type="ECO:0000259" key="1">
    <source>
        <dbReference type="SMART" id="SM00849"/>
    </source>
</evidence>
<dbReference type="EMBL" id="ASRX01000050">
    <property type="protein sequence ID" value="EYF03136.1"/>
    <property type="molecule type" value="Genomic_DNA"/>
</dbReference>
<feature type="domain" description="Metallo-beta-lactamase" evidence="1">
    <location>
        <begin position="10"/>
        <end position="194"/>
    </location>
</feature>
<name>A0A017T3L2_9BACT</name>
<dbReference type="Gene3D" id="3.60.15.10">
    <property type="entry name" value="Ribonuclease Z/Hydroxyacylglutathione hydrolase-like"/>
    <property type="match status" value="1"/>
</dbReference>
<proteinExistence type="predicted"/>
<dbReference type="STRING" id="1192034.CAP_6112"/>
<sequence length="257" mass="27057">MYSSDAAGPAVNSVLISGAEEAILVDGQFMLADAEAVIAMVQASGKTLTTIFVTHAHPDHYLGLLPIQEAFPDAKVVSTASVVADYDAAAQATFDSLKPQLGPAIADGITPLVAVSGDALELEGHTIRILEIPEPGESVHAAALVLEAESTLIAGDLLYNDVHLVLSECGAEGWIENLNTTIQPLAMERIFPGHGAVTTPEIIATDIDYIEQVTSIMDAAATPEEATAQIQAAYPDYMSEFLLGFSVTNYFANCKQP</sequence>